<evidence type="ECO:0000313" key="2">
    <source>
        <dbReference type="Proteomes" id="UP000315234"/>
    </source>
</evidence>
<gene>
    <name evidence="1" type="ORF">Cst04h_02570</name>
</gene>
<proteinExistence type="predicted"/>
<dbReference type="AlphaFoldDB" id="A0AAQ1Z8C0"/>
<accession>A0AAQ1Z8C0</accession>
<sequence>MKRYAPTILNQTEDFTKHQLQMMLCTIMPIIEAHTDETTAQAILDHAIRVENEHQAVA</sequence>
<organism evidence="1 2">
    <name type="scientific">Corynebacterium striatum</name>
    <dbReference type="NCBI Taxonomy" id="43770"/>
    <lineage>
        <taxon>Bacteria</taxon>
        <taxon>Bacillati</taxon>
        <taxon>Actinomycetota</taxon>
        <taxon>Actinomycetes</taxon>
        <taxon>Mycobacteriales</taxon>
        <taxon>Corynebacteriaceae</taxon>
        <taxon>Corynebacterium</taxon>
    </lineage>
</organism>
<dbReference type="EMBL" id="BJLD01000001">
    <property type="protein sequence ID" value="GEA42087.1"/>
    <property type="molecule type" value="Genomic_DNA"/>
</dbReference>
<dbReference type="RefSeq" id="WP_005529601.1">
    <property type="nucleotide sequence ID" value="NZ_BJLD01000001.1"/>
</dbReference>
<dbReference type="Proteomes" id="UP000315234">
    <property type="component" value="Unassembled WGS sequence"/>
</dbReference>
<name>A0AAQ1Z8C0_CORST</name>
<evidence type="ECO:0000313" key="1">
    <source>
        <dbReference type="EMBL" id="GEA42087.1"/>
    </source>
</evidence>
<reference evidence="1 2" key="1">
    <citation type="submission" date="2019-06" db="EMBL/GenBank/DDBJ databases">
        <title>Draft genome sequence of Corynebacterium striatum NBRC 15291.</title>
        <authorList>
            <person name="Miura T."/>
            <person name="Furukawa M."/>
            <person name="Shimamura M."/>
            <person name="Ohyama Y."/>
            <person name="Yamazoe A."/>
            <person name="Kawasaki H."/>
        </authorList>
    </citation>
    <scope>NUCLEOTIDE SEQUENCE [LARGE SCALE GENOMIC DNA]</scope>
    <source>
        <strain evidence="1 2">NBRC 15291</strain>
    </source>
</reference>
<protein>
    <submittedName>
        <fullName evidence="1">Uncharacterized protein</fullName>
    </submittedName>
</protein>
<comment type="caution">
    <text evidence="1">The sequence shown here is derived from an EMBL/GenBank/DDBJ whole genome shotgun (WGS) entry which is preliminary data.</text>
</comment>